<dbReference type="InterPro" id="IPR007197">
    <property type="entry name" value="rSAM"/>
</dbReference>
<keyword evidence="3" id="KW-0119">Carbohydrate metabolism</keyword>
<dbReference type="CDD" id="cd01335">
    <property type="entry name" value="Radical_SAM"/>
    <property type="match status" value="1"/>
</dbReference>
<keyword evidence="4" id="KW-0949">S-adenosyl-L-methionine</keyword>
<reference evidence="10" key="1">
    <citation type="submission" date="2018-04" db="EMBL/GenBank/DDBJ databases">
        <authorList>
            <person name="Watanabe M."/>
            <person name="Kojima H."/>
        </authorList>
    </citation>
    <scope>NUCLEOTIDE SEQUENCE [LARGE SCALE GENOMIC DNA]</scope>
    <source>
        <strain evidence="10">Dysh456</strain>
    </source>
</reference>
<keyword evidence="6" id="KW-0408">Iron</keyword>
<protein>
    <submittedName>
        <fullName evidence="9">Radical SAM protein</fullName>
    </submittedName>
</protein>
<dbReference type="InterPro" id="IPR058240">
    <property type="entry name" value="rSAM_sf"/>
</dbReference>
<dbReference type="Gene3D" id="3.20.20.70">
    <property type="entry name" value="Aldolase class I"/>
    <property type="match status" value="1"/>
</dbReference>
<dbReference type="InterPro" id="IPR027596">
    <property type="entry name" value="AmmeMemoSam_rS"/>
</dbReference>
<gene>
    <name evidence="9" type="ORF">ALSL_2072</name>
</gene>
<dbReference type="OrthoDB" id="9778883at2"/>
<dbReference type="GO" id="GO:0003824">
    <property type="term" value="F:catalytic activity"/>
    <property type="evidence" value="ECO:0007669"/>
    <property type="project" value="InterPro"/>
</dbReference>
<dbReference type="PANTHER" id="PTHR30352:SF5">
    <property type="entry name" value="PYRUVATE FORMATE-LYASE 1-ACTIVATING ENZYME"/>
    <property type="match status" value="1"/>
</dbReference>
<name>A0A2Z6E6I0_9GAMM</name>
<evidence type="ECO:0000313" key="9">
    <source>
        <dbReference type="EMBL" id="BBD80703.1"/>
    </source>
</evidence>
<evidence type="ECO:0000256" key="1">
    <source>
        <dbReference type="ARBA" id="ARBA00001966"/>
    </source>
</evidence>
<dbReference type="PROSITE" id="PS51918">
    <property type="entry name" value="RADICAL_SAM"/>
    <property type="match status" value="1"/>
</dbReference>
<evidence type="ECO:0000256" key="3">
    <source>
        <dbReference type="ARBA" id="ARBA00022526"/>
    </source>
</evidence>
<accession>A0A2Z6E6I0</accession>
<evidence type="ECO:0000256" key="4">
    <source>
        <dbReference type="ARBA" id="ARBA00022691"/>
    </source>
</evidence>
<keyword evidence="5" id="KW-0479">Metal-binding</keyword>
<evidence type="ECO:0000256" key="2">
    <source>
        <dbReference type="ARBA" id="ARBA00022485"/>
    </source>
</evidence>
<dbReference type="SFLD" id="SFLDG01101">
    <property type="entry name" value="Uncharacterised_Radical_SAM_Su"/>
    <property type="match status" value="1"/>
</dbReference>
<dbReference type="GO" id="GO:0046872">
    <property type="term" value="F:metal ion binding"/>
    <property type="evidence" value="ECO:0007669"/>
    <property type="project" value="UniProtKB-KW"/>
</dbReference>
<reference evidence="10" key="2">
    <citation type="submission" date="2018-06" db="EMBL/GenBank/DDBJ databases">
        <title>Genome sequence of Rhodanobacteraceae bacterium strain Dysh456.</title>
        <authorList>
            <person name="Fukui M."/>
        </authorList>
    </citation>
    <scope>NUCLEOTIDE SEQUENCE [LARGE SCALE GENOMIC DNA]</scope>
    <source>
        <strain evidence="10">Dysh456</strain>
    </source>
</reference>
<evidence type="ECO:0000256" key="6">
    <source>
        <dbReference type="ARBA" id="ARBA00023004"/>
    </source>
</evidence>
<dbReference type="RefSeq" id="WP_126538880.1">
    <property type="nucleotide sequence ID" value="NZ_AP018560.1"/>
</dbReference>
<evidence type="ECO:0000313" key="10">
    <source>
        <dbReference type="Proteomes" id="UP000270530"/>
    </source>
</evidence>
<dbReference type="EMBL" id="AP018560">
    <property type="protein sequence ID" value="BBD80703.1"/>
    <property type="molecule type" value="Genomic_DNA"/>
</dbReference>
<dbReference type="PANTHER" id="PTHR30352">
    <property type="entry name" value="PYRUVATE FORMATE-LYASE-ACTIVATING ENZYME"/>
    <property type="match status" value="1"/>
</dbReference>
<dbReference type="SFLD" id="SFLDS00029">
    <property type="entry name" value="Radical_SAM"/>
    <property type="match status" value="1"/>
</dbReference>
<dbReference type="InterPro" id="IPR013785">
    <property type="entry name" value="Aldolase_TIM"/>
</dbReference>
<keyword evidence="3" id="KW-0313">Glucose metabolism</keyword>
<dbReference type="GO" id="GO:0006006">
    <property type="term" value="P:glucose metabolic process"/>
    <property type="evidence" value="ECO:0007669"/>
    <property type="project" value="UniProtKB-KW"/>
</dbReference>
<evidence type="ECO:0000256" key="5">
    <source>
        <dbReference type="ARBA" id="ARBA00022723"/>
    </source>
</evidence>
<dbReference type="Proteomes" id="UP000270530">
    <property type="component" value="Chromosome"/>
</dbReference>
<dbReference type="Pfam" id="PF04055">
    <property type="entry name" value="Radical_SAM"/>
    <property type="match status" value="1"/>
</dbReference>
<proteinExistence type="predicted"/>
<dbReference type="InterPro" id="IPR034457">
    <property type="entry name" value="Organic_radical-activating"/>
</dbReference>
<sequence>MNTPESVPAHDTVVPARYWHLLDDGRAQCDLCPRFCKLHEGQRGLCYVRGYEHGQMKLYSYGRSSGFCIDPIEKKPLNHFLPGTPVLSFGTAGCNLACKFCQNWDMSKSREMDTLQDRAMPEDLARVAEQTGCRSVAFTYNDPVIFLEYAVDTAKACHERGIKTVAVTAGYITEAAREEFFRHMDAANVDLKAFTERFYREVCGAQLQPVLDTLVYLKHHTRVWFELTTLLIPGQNDSDEEIDRMTQWVVRELGPDVPMHFTAFHPDWKMRDTPPTPPATLTRARQIALRNGVQFAYTGNVIDPEGASTWCPTCGALLIERLGYEIGHWGLDARGACAGCGTVIPGVFEPMPGQFGARRIPIRLARAPHSPDPAHSTGTS</sequence>
<keyword evidence="2" id="KW-0004">4Fe-4S</keyword>
<comment type="cofactor">
    <cofactor evidence="1">
        <name>[4Fe-4S] cluster</name>
        <dbReference type="ChEBI" id="CHEBI:49883"/>
    </cofactor>
</comment>
<organism evidence="9 10">
    <name type="scientific">Aerosticca soli</name>
    <dbReference type="NCBI Taxonomy" id="2010829"/>
    <lineage>
        <taxon>Bacteria</taxon>
        <taxon>Pseudomonadati</taxon>
        <taxon>Pseudomonadota</taxon>
        <taxon>Gammaproteobacteria</taxon>
        <taxon>Lysobacterales</taxon>
        <taxon>Rhodanobacteraceae</taxon>
        <taxon>Aerosticca</taxon>
    </lineage>
</organism>
<keyword evidence="7" id="KW-0411">Iron-sulfur</keyword>
<dbReference type="NCBIfam" id="TIGR04337">
    <property type="entry name" value="AmmeMemoSam_rS"/>
    <property type="match status" value="1"/>
</dbReference>
<dbReference type="AlphaFoldDB" id="A0A2Z6E6I0"/>
<feature type="domain" description="Radical SAM core" evidence="8">
    <location>
        <begin position="79"/>
        <end position="296"/>
    </location>
</feature>
<evidence type="ECO:0000259" key="8">
    <source>
        <dbReference type="PROSITE" id="PS51918"/>
    </source>
</evidence>
<evidence type="ECO:0000256" key="7">
    <source>
        <dbReference type="ARBA" id="ARBA00023014"/>
    </source>
</evidence>
<dbReference type="KEGG" id="rbd:ALSL_2072"/>
<keyword evidence="10" id="KW-1185">Reference proteome</keyword>
<dbReference type="SUPFAM" id="SSF102114">
    <property type="entry name" value="Radical SAM enzymes"/>
    <property type="match status" value="1"/>
</dbReference>
<dbReference type="GO" id="GO:0051539">
    <property type="term" value="F:4 iron, 4 sulfur cluster binding"/>
    <property type="evidence" value="ECO:0007669"/>
    <property type="project" value="UniProtKB-KW"/>
</dbReference>